<evidence type="ECO:0000313" key="3">
    <source>
        <dbReference type="EMBL" id="CUU75946.1"/>
    </source>
</evidence>
<name>A0A9W5APP1_CAMHY</name>
<dbReference type="AlphaFoldDB" id="A0A9W5APP1"/>
<feature type="transmembrane region" description="Helical" evidence="1">
    <location>
        <begin position="52"/>
        <end position="72"/>
    </location>
</feature>
<dbReference type="Proteomes" id="UP000052245">
    <property type="component" value="Unassembled WGS sequence"/>
</dbReference>
<dbReference type="RefSeq" id="WP_034963756.1">
    <property type="nucleotide sequence ID" value="NZ_CBCRTP010000012.1"/>
</dbReference>
<evidence type="ECO:0000313" key="5">
    <source>
        <dbReference type="Proteomes" id="UP000052237"/>
    </source>
</evidence>
<organism evidence="4 7">
    <name type="scientific">Campylobacter hyointestinalis subsp. hyointestinalis</name>
    <dbReference type="NCBI Taxonomy" id="91352"/>
    <lineage>
        <taxon>Bacteria</taxon>
        <taxon>Pseudomonadati</taxon>
        <taxon>Campylobacterota</taxon>
        <taxon>Epsilonproteobacteria</taxon>
        <taxon>Campylobacterales</taxon>
        <taxon>Campylobacteraceae</taxon>
        <taxon>Campylobacter</taxon>
    </lineage>
</organism>
<keyword evidence="1" id="KW-1133">Transmembrane helix</keyword>
<dbReference type="Proteomes" id="UP000052257">
    <property type="component" value="Unassembled WGS sequence"/>
</dbReference>
<evidence type="ECO:0000313" key="2">
    <source>
        <dbReference type="EMBL" id="CUU72175.1"/>
    </source>
</evidence>
<evidence type="ECO:0000313" key="6">
    <source>
        <dbReference type="Proteomes" id="UP000052245"/>
    </source>
</evidence>
<accession>A0A9W5APP1</accession>
<evidence type="ECO:0008006" key="8">
    <source>
        <dbReference type="Google" id="ProtNLM"/>
    </source>
</evidence>
<proteinExistence type="predicted"/>
<evidence type="ECO:0000256" key="1">
    <source>
        <dbReference type="SAM" id="Phobius"/>
    </source>
</evidence>
<comment type="caution">
    <text evidence="4">The sequence shown here is derived from an EMBL/GenBank/DDBJ whole genome shotgun (WGS) entry which is preliminary data.</text>
</comment>
<keyword evidence="5" id="KW-1185">Reference proteome</keyword>
<sequence>MQDKFDIISGKLLDIEFQRSAAKIAMGTSLALLAITALNLKNRQAAKLHTVSGVALIGFSVWHASLYGTKYAKFLNEQSKKKAKKDI</sequence>
<dbReference type="EMBL" id="FAVB01000001">
    <property type="protein sequence ID" value="CUU72175.1"/>
    <property type="molecule type" value="Genomic_DNA"/>
</dbReference>
<dbReference type="Proteomes" id="UP000052237">
    <property type="component" value="Unassembled WGS sequence"/>
</dbReference>
<feature type="transmembrane region" description="Helical" evidence="1">
    <location>
        <begin position="21"/>
        <end position="40"/>
    </location>
</feature>
<keyword evidence="1" id="KW-0472">Membrane</keyword>
<evidence type="ECO:0000313" key="7">
    <source>
        <dbReference type="Proteomes" id="UP000052257"/>
    </source>
</evidence>
<protein>
    <recommendedName>
        <fullName evidence="8">Helicase</fullName>
    </recommendedName>
</protein>
<evidence type="ECO:0000313" key="4">
    <source>
        <dbReference type="EMBL" id="CUU76920.1"/>
    </source>
</evidence>
<dbReference type="EMBL" id="FAVC01000001">
    <property type="protein sequence ID" value="CUU75946.1"/>
    <property type="molecule type" value="Genomic_DNA"/>
</dbReference>
<accession>A0A0S4RLJ8</accession>
<gene>
    <name evidence="2" type="ORF">ERS686654_00402</name>
    <name evidence="4" type="ORF">ERS739220_00814</name>
    <name evidence="3" type="ORF">ERS739223_00583</name>
</gene>
<keyword evidence="1" id="KW-0812">Transmembrane</keyword>
<dbReference type="EMBL" id="FAUW01000002">
    <property type="protein sequence ID" value="CUU76920.1"/>
    <property type="molecule type" value="Genomic_DNA"/>
</dbReference>
<reference evidence="5 6" key="1">
    <citation type="submission" date="2015-11" db="EMBL/GenBank/DDBJ databases">
        <authorList>
            <consortium name="Pathogen Informatics"/>
        </authorList>
    </citation>
    <scope>NUCLEOTIDE SEQUENCE [LARGE SCALE GENOMIC DNA]</scope>
    <source>
        <strain evidence="2 5">006A-0059</strain>
        <strain evidence="4 7">006A-0191</strain>
        <strain evidence="3 6">007A-0283</strain>
    </source>
</reference>